<proteinExistence type="predicted"/>
<dbReference type="PROSITE" id="PS50206">
    <property type="entry name" value="RHODANESE_3"/>
    <property type="match status" value="1"/>
</dbReference>
<evidence type="ECO:0000313" key="2">
    <source>
        <dbReference type="EMBL" id="KXB29068.1"/>
    </source>
</evidence>
<dbReference type="PANTHER" id="PTHR45431:SF3">
    <property type="entry name" value="RHODANESE-LIKE DOMAIN-CONTAINING PROTEIN 15, CHLOROPLASTIC"/>
    <property type="match status" value="1"/>
</dbReference>
<dbReference type="RefSeq" id="WP_066887308.1">
    <property type="nucleotide sequence ID" value="NZ_LODL01000040.1"/>
</dbReference>
<evidence type="ECO:0000259" key="1">
    <source>
        <dbReference type="PROSITE" id="PS50206"/>
    </source>
</evidence>
<protein>
    <submittedName>
        <fullName evidence="2">Rhodanese</fullName>
    </submittedName>
</protein>
<dbReference type="Pfam" id="PF00581">
    <property type="entry name" value="Rhodanese"/>
    <property type="match status" value="1"/>
</dbReference>
<dbReference type="InterPro" id="IPR052367">
    <property type="entry name" value="Thiosulfate_ST/Rhodanese-like"/>
</dbReference>
<accession>A0A133XDQ5</accession>
<feature type="domain" description="Rhodanese" evidence="1">
    <location>
        <begin position="37"/>
        <end position="136"/>
    </location>
</feature>
<gene>
    <name evidence="2" type="ORF">AT959_19830</name>
</gene>
<dbReference type="SMART" id="SM00450">
    <property type="entry name" value="RHOD"/>
    <property type="match status" value="1"/>
</dbReference>
<organism evidence="2 3">
    <name type="scientific">Dechloromonas denitrificans</name>
    <dbReference type="NCBI Taxonomy" id="281362"/>
    <lineage>
        <taxon>Bacteria</taxon>
        <taxon>Pseudomonadati</taxon>
        <taxon>Pseudomonadota</taxon>
        <taxon>Betaproteobacteria</taxon>
        <taxon>Rhodocyclales</taxon>
        <taxon>Azonexaceae</taxon>
        <taxon>Dechloromonas</taxon>
    </lineage>
</organism>
<dbReference type="AlphaFoldDB" id="A0A133XDQ5"/>
<comment type="caution">
    <text evidence="2">The sequence shown here is derived from an EMBL/GenBank/DDBJ whole genome shotgun (WGS) entry which is preliminary data.</text>
</comment>
<dbReference type="Gene3D" id="3.40.250.10">
    <property type="entry name" value="Rhodanese-like domain"/>
    <property type="match status" value="1"/>
</dbReference>
<dbReference type="InterPro" id="IPR036873">
    <property type="entry name" value="Rhodanese-like_dom_sf"/>
</dbReference>
<sequence length="150" mass="16518">MGKLTEILNLARQRGQSLERPYQGELTPQEACDLLHLAPGAKIVDVRTRAEWDWVGRVPGAVEIEWNQYPGGVRNPNFLAELKRQVDPEALVMFLCRSGARSIAAAAAASEAGYNNCYNILEGFEGDKDANGQRNHIGGWRKAGLPWSQG</sequence>
<dbReference type="CDD" id="cd01522">
    <property type="entry name" value="RHOD_1"/>
    <property type="match status" value="1"/>
</dbReference>
<dbReference type="STRING" id="281362.AT959_19830"/>
<keyword evidence="3" id="KW-1185">Reference proteome</keyword>
<dbReference type="EMBL" id="LODL01000040">
    <property type="protein sequence ID" value="KXB29068.1"/>
    <property type="molecule type" value="Genomic_DNA"/>
</dbReference>
<dbReference type="Proteomes" id="UP000070186">
    <property type="component" value="Unassembled WGS sequence"/>
</dbReference>
<dbReference type="InterPro" id="IPR001763">
    <property type="entry name" value="Rhodanese-like_dom"/>
</dbReference>
<dbReference type="SUPFAM" id="SSF52821">
    <property type="entry name" value="Rhodanese/Cell cycle control phosphatase"/>
    <property type="match status" value="1"/>
</dbReference>
<evidence type="ECO:0000313" key="3">
    <source>
        <dbReference type="Proteomes" id="UP000070186"/>
    </source>
</evidence>
<reference evidence="2 3" key="1">
    <citation type="submission" date="2015-12" db="EMBL/GenBank/DDBJ databases">
        <title>Nitrous oxide reduction kinetics distinguish bacteria harboring typical versus atypical NosZ.</title>
        <authorList>
            <person name="Yoon S."/>
            <person name="Nissen S."/>
            <person name="Park D."/>
            <person name="Sanford R.A."/>
            <person name="Loeffler F.E."/>
        </authorList>
    </citation>
    <scope>NUCLEOTIDE SEQUENCE [LARGE SCALE GENOMIC DNA]</scope>
    <source>
        <strain evidence="2 3">ATCC BAA-841</strain>
    </source>
</reference>
<dbReference type="PANTHER" id="PTHR45431">
    <property type="entry name" value="RHODANESE-LIKE DOMAIN-CONTAINING PROTEIN 15, CHLOROPLASTIC"/>
    <property type="match status" value="1"/>
</dbReference>
<name>A0A133XDQ5_9RHOO</name>